<evidence type="ECO:0000313" key="4">
    <source>
        <dbReference type="Proteomes" id="UP000076630"/>
    </source>
</evidence>
<reference evidence="3 4" key="1">
    <citation type="submission" date="2016-01" db="EMBL/GenBank/DDBJ databases">
        <title>Whole genome sequencing of Myroides marinus L41.</title>
        <authorList>
            <person name="Hong K.W."/>
        </authorList>
    </citation>
    <scope>NUCLEOTIDE SEQUENCE [LARGE SCALE GENOMIC DNA]</scope>
    <source>
        <strain evidence="3 4">L41</strain>
    </source>
</reference>
<dbReference type="AlphaFoldDB" id="A0A163UZ99"/>
<comment type="similarity">
    <text evidence="1">Belongs to the aspartate/glutamate racemases family.</text>
</comment>
<keyword evidence="2" id="KW-0413">Isomerase</keyword>
<organism evidence="3 4">
    <name type="scientific">Myroides marinus</name>
    <dbReference type="NCBI Taxonomy" id="703342"/>
    <lineage>
        <taxon>Bacteria</taxon>
        <taxon>Pseudomonadati</taxon>
        <taxon>Bacteroidota</taxon>
        <taxon>Flavobacteriia</taxon>
        <taxon>Flavobacteriales</taxon>
        <taxon>Flavobacteriaceae</taxon>
        <taxon>Myroides</taxon>
    </lineage>
</organism>
<dbReference type="Gene3D" id="3.40.50.1860">
    <property type="match status" value="2"/>
</dbReference>
<dbReference type="Pfam" id="PF01177">
    <property type="entry name" value="Asp_Glu_race"/>
    <property type="match status" value="1"/>
</dbReference>
<dbReference type="InterPro" id="IPR004380">
    <property type="entry name" value="Asp_race"/>
</dbReference>
<dbReference type="InterPro" id="IPR015942">
    <property type="entry name" value="Asp/Glu/hydantoin_racemase"/>
</dbReference>
<dbReference type="InterPro" id="IPR001920">
    <property type="entry name" value="Asp/Glu_race"/>
</dbReference>
<dbReference type="PROSITE" id="PS00924">
    <property type="entry name" value="ASP_GLU_RACEMASE_2"/>
    <property type="match status" value="1"/>
</dbReference>
<dbReference type="EMBL" id="LQNU01000095">
    <property type="protein sequence ID" value="KZE74091.1"/>
    <property type="molecule type" value="Genomic_DNA"/>
</dbReference>
<evidence type="ECO:0000256" key="2">
    <source>
        <dbReference type="ARBA" id="ARBA00023235"/>
    </source>
</evidence>
<dbReference type="PANTHER" id="PTHR21198">
    <property type="entry name" value="GLUTAMATE RACEMASE"/>
    <property type="match status" value="1"/>
</dbReference>
<name>A0A163UZ99_9FLAO</name>
<evidence type="ECO:0000313" key="3">
    <source>
        <dbReference type="EMBL" id="KZE74091.1"/>
    </source>
</evidence>
<dbReference type="Proteomes" id="UP000076630">
    <property type="component" value="Unassembled WGS sequence"/>
</dbReference>
<proteinExistence type="inferred from homology"/>
<dbReference type="SUPFAM" id="SSF53681">
    <property type="entry name" value="Aspartate/glutamate racemase"/>
    <property type="match status" value="2"/>
</dbReference>
<dbReference type="PANTHER" id="PTHR21198:SF7">
    <property type="entry name" value="ASPARTATE-GLUTAMATE RACEMASE FAMILY"/>
    <property type="match status" value="1"/>
</dbReference>
<accession>A0A163UZ99</accession>
<keyword evidence="4" id="KW-1185">Reference proteome</keyword>
<comment type="caution">
    <text evidence="3">The sequence shown here is derived from an EMBL/GenBank/DDBJ whole genome shotgun (WGS) entry which is preliminary data.</text>
</comment>
<dbReference type="InterPro" id="IPR033134">
    <property type="entry name" value="Asp/Glu_racemase_AS_2"/>
</dbReference>
<dbReference type="RefSeq" id="WP_038988411.1">
    <property type="nucleotide sequence ID" value="NZ_JWJO01000111.1"/>
</dbReference>
<dbReference type="GO" id="GO:0047661">
    <property type="term" value="F:amino-acid racemase activity"/>
    <property type="evidence" value="ECO:0007669"/>
    <property type="project" value="InterPro"/>
</dbReference>
<gene>
    <name evidence="3" type="ORF">AV926_17800</name>
</gene>
<protein>
    <submittedName>
        <fullName evidence="3">Aspartate racemase</fullName>
    </submittedName>
</protein>
<sequence>MKRIGILGGTAYPSTALYYTLLNKMANEKWGGYHSCPIILYSIDYHHIKSRYANQWDEIPNILKDEVENLLMLQPDCFLIANNTLHKAYDQIKHEFLTNIPMSHSIELTKSHILKNNMKKVLLLGTPFTMEDDYFKSPLQQAGIEVIIPNQEEIAKIGAFQSTLATGSITDEMKTFFIQLMEDYSDVDGVILGCTELPLVFNSLDTNLPIIDTMVLQCEDAFSKIQ</sequence>
<dbReference type="OrthoDB" id="9803739at2"/>
<dbReference type="NCBIfam" id="TIGR00035">
    <property type="entry name" value="asp_race"/>
    <property type="match status" value="1"/>
</dbReference>
<evidence type="ECO:0000256" key="1">
    <source>
        <dbReference type="ARBA" id="ARBA00007847"/>
    </source>
</evidence>